<dbReference type="Proteomes" id="UP000027178">
    <property type="component" value="Unassembled WGS sequence"/>
</dbReference>
<evidence type="ECO:0000313" key="2">
    <source>
        <dbReference type="Proteomes" id="UP000027178"/>
    </source>
</evidence>
<name>A0A066YTT7_9ACTN</name>
<sequence>MLVLGQQESDHVPTLPVTRSRVARVPVPGRGVRSSAGWRA</sequence>
<evidence type="ECO:0000313" key="1">
    <source>
        <dbReference type="EMBL" id="KDN84637.1"/>
    </source>
</evidence>
<keyword evidence="2" id="KW-1185">Reference proteome</keyword>
<protein>
    <submittedName>
        <fullName evidence="1">Uncharacterized protein</fullName>
    </submittedName>
</protein>
<dbReference type="HOGENOM" id="CLU_3291038_0_0_11"/>
<dbReference type="AlphaFoldDB" id="A0A066YTT7"/>
<dbReference type="EMBL" id="JNBY01000092">
    <property type="protein sequence ID" value="KDN84637.1"/>
    <property type="molecule type" value="Genomic_DNA"/>
</dbReference>
<comment type="caution">
    <text evidence="1">The sequence shown here is derived from an EMBL/GenBank/DDBJ whole genome shotgun (WGS) entry which is preliminary data.</text>
</comment>
<proteinExistence type="predicted"/>
<organism evidence="1 2">
    <name type="scientific">Kitasatospora cheerisanensis KCTC 2395</name>
    <dbReference type="NCBI Taxonomy" id="1348663"/>
    <lineage>
        <taxon>Bacteria</taxon>
        <taxon>Bacillati</taxon>
        <taxon>Actinomycetota</taxon>
        <taxon>Actinomycetes</taxon>
        <taxon>Kitasatosporales</taxon>
        <taxon>Streptomycetaceae</taxon>
        <taxon>Kitasatospora</taxon>
    </lineage>
</organism>
<accession>A0A066YTT7</accession>
<gene>
    <name evidence="1" type="ORF">KCH_37290</name>
</gene>
<reference evidence="1 2" key="1">
    <citation type="submission" date="2014-05" db="EMBL/GenBank/DDBJ databases">
        <title>Draft Genome Sequence of Kitasatospora cheerisanensis KCTC 2395.</title>
        <authorList>
            <person name="Nam D.H."/>
        </authorList>
    </citation>
    <scope>NUCLEOTIDE SEQUENCE [LARGE SCALE GENOMIC DNA]</scope>
    <source>
        <strain evidence="1 2">KCTC 2395</strain>
    </source>
</reference>